<protein>
    <submittedName>
        <fullName evidence="2">ROK family transcriptional regulator</fullName>
    </submittedName>
</protein>
<dbReference type="Gene3D" id="3.30.420.40">
    <property type="match status" value="2"/>
</dbReference>
<dbReference type="SUPFAM" id="SSF46785">
    <property type="entry name" value="Winged helix' DNA-binding domain"/>
    <property type="match status" value="1"/>
</dbReference>
<evidence type="ECO:0000313" key="2">
    <source>
        <dbReference type="EMBL" id="ONN27920.1"/>
    </source>
</evidence>
<dbReference type="Gene3D" id="1.10.10.10">
    <property type="entry name" value="Winged helix-like DNA-binding domain superfamily/Winged helix DNA-binding domain"/>
    <property type="match status" value="1"/>
</dbReference>
<dbReference type="Proteomes" id="UP000242616">
    <property type="component" value="Unassembled WGS sequence"/>
</dbReference>
<dbReference type="InterPro" id="IPR036388">
    <property type="entry name" value="WH-like_DNA-bd_sf"/>
</dbReference>
<comment type="caution">
    <text evidence="2">The sequence shown here is derived from an EMBL/GenBank/DDBJ whole genome shotgun (WGS) entry which is preliminary data.</text>
</comment>
<sequence length="371" mass="42395">MELTTTKKILLELLIKKETSRKELEDALNITSSTLSYTLKKIKDYILISNKKSIGLGRPTQYVLLNPNYWYSVGIKVGRDYINATIFNSKFEILEKNALKITKEYMGNENISKLLDSVLSKLSLKDKIKSIGIAFSGNVIDKKVNSYILKLKDYSPKDIIKKHFGNIPFTILNDVEAIATEEFVNHAGEKILVLNYGTGIGACYLESLDYFNKNYKKIIELGHFYAGGNEKCYCGSTGCLETLASEYAILKKYKFRDLKITEFIENEEQYEIDLKEIRKLYKNFKKKAEIIYEDVFKHLTVSIINTFKLLSPKKIILTGEGVTPWFSQVLQKKVLSVSKEPIPIVYRGIESNIELGAAITALQYYIIQSKL</sequence>
<evidence type="ECO:0000313" key="3">
    <source>
        <dbReference type="Proteomes" id="UP000242616"/>
    </source>
</evidence>
<comment type="similarity">
    <text evidence="1">Belongs to the ROK (NagC/XylR) family.</text>
</comment>
<accession>A0ABX3IJC2</accession>
<dbReference type="SUPFAM" id="SSF53067">
    <property type="entry name" value="Actin-like ATPase domain"/>
    <property type="match status" value="1"/>
</dbReference>
<name>A0ABX3IJC2_9BACT</name>
<organism evidence="2 3">
    <name type="scientific">Thermosipho affectus</name>
    <dbReference type="NCBI Taxonomy" id="660294"/>
    <lineage>
        <taxon>Bacteria</taxon>
        <taxon>Thermotogati</taxon>
        <taxon>Thermotogota</taxon>
        <taxon>Thermotogae</taxon>
        <taxon>Thermotogales</taxon>
        <taxon>Fervidobacteriaceae</taxon>
        <taxon>Thermosipho</taxon>
    </lineage>
</organism>
<dbReference type="Pfam" id="PF00480">
    <property type="entry name" value="ROK"/>
    <property type="match status" value="1"/>
</dbReference>
<dbReference type="PANTHER" id="PTHR18964">
    <property type="entry name" value="ROK (REPRESSOR, ORF, KINASE) FAMILY"/>
    <property type="match status" value="1"/>
</dbReference>
<dbReference type="InterPro" id="IPR000600">
    <property type="entry name" value="ROK"/>
</dbReference>
<dbReference type="RefSeq" id="WP_075665161.1">
    <property type="nucleotide sequence ID" value="NZ_LBFC01000003.1"/>
</dbReference>
<keyword evidence="3" id="KW-1185">Reference proteome</keyword>
<gene>
    <name evidence="2" type="ORF">XJ44_00660</name>
</gene>
<dbReference type="PANTHER" id="PTHR18964:SF149">
    <property type="entry name" value="BIFUNCTIONAL UDP-N-ACETYLGLUCOSAMINE 2-EPIMERASE_N-ACETYLMANNOSAMINE KINASE"/>
    <property type="match status" value="1"/>
</dbReference>
<proteinExistence type="inferred from homology"/>
<dbReference type="InterPro" id="IPR043129">
    <property type="entry name" value="ATPase_NBD"/>
</dbReference>
<dbReference type="EMBL" id="LBFC01000003">
    <property type="protein sequence ID" value="ONN27920.1"/>
    <property type="molecule type" value="Genomic_DNA"/>
</dbReference>
<dbReference type="InterPro" id="IPR036390">
    <property type="entry name" value="WH_DNA-bd_sf"/>
</dbReference>
<evidence type="ECO:0000256" key="1">
    <source>
        <dbReference type="ARBA" id="ARBA00006479"/>
    </source>
</evidence>
<reference evidence="2 3" key="1">
    <citation type="submission" date="2015-06" db="EMBL/GenBank/DDBJ databases">
        <title>Genome sequencing of Thermotogales isolates from hydrothermal vents.</title>
        <authorList>
            <person name="Haverkamp T.H."/>
            <person name="Kublanov I.V."/>
            <person name="Nesbo C.L."/>
        </authorList>
    </citation>
    <scope>NUCLEOTIDE SEQUENCE [LARGE SCALE GENOMIC DNA]</scope>
    <source>
        <strain evidence="3">ik275mar</strain>
    </source>
</reference>